<dbReference type="InterPro" id="IPR047090">
    <property type="entry name" value="AspRS_core"/>
</dbReference>
<evidence type="ECO:0000256" key="5">
    <source>
        <dbReference type="ARBA" id="ARBA00022917"/>
    </source>
</evidence>
<feature type="binding site" evidence="7">
    <location>
        <position position="181"/>
    </location>
    <ligand>
        <name>L-aspartate</name>
        <dbReference type="ChEBI" id="CHEBI:29991"/>
    </ligand>
</feature>
<dbReference type="PANTHER" id="PTHR22594">
    <property type="entry name" value="ASPARTYL/LYSYL-TRNA SYNTHETASE"/>
    <property type="match status" value="1"/>
</dbReference>
<keyword evidence="2 7" id="KW-0436">Ligase</keyword>
<keyword evidence="6 7" id="KW-0030">Aminoacyl-tRNA synthetase</keyword>
<comment type="subcellular location">
    <subcellularLocation>
        <location evidence="7">Cytoplasm</location>
    </subcellularLocation>
</comment>
<keyword evidence="5 7" id="KW-0648">Protein biosynthesis</keyword>
<keyword evidence="3 7" id="KW-0547">Nucleotide-binding</keyword>
<dbReference type="PROSITE" id="PS50862">
    <property type="entry name" value="AA_TRNA_LIGASE_II"/>
    <property type="match status" value="1"/>
</dbReference>
<feature type="binding site" evidence="7">
    <location>
        <begin position="543"/>
        <end position="546"/>
    </location>
    <ligand>
        <name>ATP</name>
        <dbReference type="ChEBI" id="CHEBI:30616"/>
    </ligand>
</feature>
<dbReference type="InterPro" id="IPR006195">
    <property type="entry name" value="aa-tRNA-synth_II"/>
</dbReference>
<dbReference type="InterPro" id="IPR004365">
    <property type="entry name" value="NA-bd_OB_tRNA"/>
</dbReference>
<name>A0ABM8DSV2_9BACT</name>
<evidence type="ECO:0000256" key="1">
    <source>
        <dbReference type="ARBA" id="ARBA00006303"/>
    </source>
</evidence>
<dbReference type="NCBIfam" id="TIGR00459">
    <property type="entry name" value="aspS_bact"/>
    <property type="match status" value="1"/>
</dbReference>
<reference evidence="10" key="1">
    <citation type="journal article" date="2023" name="Int. J. Syst. Evol. Microbiol.">
        <title>Mesoterricola silvestris gen. nov., sp. nov., Mesoterricola sediminis sp. nov., Geothrix oryzae sp. nov., Geothrix edaphica sp. nov., Geothrix rubra sp. nov., and Geothrix limicola sp. nov., six novel members of Acidobacteriota isolated from soils.</title>
        <authorList>
            <person name="Itoh H."/>
            <person name="Sugisawa Y."/>
            <person name="Mise K."/>
            <person name="Xu Z."/>
            <person name="Kuniyasu M."/>
            <person name="Ushijima N."/>
            <person name="Kawano K."/>
            <person name="Kobayashi E."/>
            <person name="Shiratori Y."/>
            <person name="Masuda Y."/>
            <person name="Senoo K."/>
        </authorList>
    </citation>
    <scope>NUCLEOTIDE SEQUENCE [LARGE SCALE GENOMIC DNA]</scope>
    <source>
        <strain evidence="10">Red222</strain>
    </source>
</reference>
<dbReference type="SUPFAM" id="SSF55261">
    <property type="entry name" value="GAD domain-like"/>
    <property type="match status" value="1"/>
</dbReference>
<dbReference type="InterPro" id="IPR004364">
    <property type="entry name" value="Aa-tRNA-synt_II"/>
</dbReference>
<dbReference type="EC" id="6.1.1.12" evidence="7"/>
<organism evidence="9 10">
    <name type="scientific">Geothrix oryzae</name>
    <dbReference type="NCBI Taxonomy" id="2927975"/>
    <lineage>
        <taxon>Bacteria</taxon>
        <taxon>Pseudomonadati</taxon>
        <taxon>Acidobacteriota</taxon>
        <taxon>Holophagae</taxon>
        <taxon>Holophagales</taxon>
        <taxon>Holophagaceae</taxon>
        <taxon>Geothrix</taxon>
    </lineage>
</organism>
<comment type="caution">
    <text evidence="7">Lacks conserved residue(s) required for the propagation of feature annotation.</text>
</comment>
<keyword evidence="4 7" id="KW-0067">ATP-binding</keyword>
<protein>
    <recommendedName>
        <fullName evidence="7">Aspartate--tRNA ligase</fullName>
        <ecNumber evidence="7">6.1.1.12</ecNumber>
    </recommendedName>
    <alternativeName>
        <fullName evidence="7">Aspartyl-tRNA synthetase</fullName>
        <shortName evidence="7">AspRS</shortName>
    </alternativeName>
</protein>
<dbReference type="HAMAP" id="MF_00044">
    <property type="entry name" value="Asp_tRNA_synth_type1"/>
    <property type="match status" value="1"/>
</dbReference>
<evidence type="ECO:0000256" key="3">
    <source>
        <dbReference type="ARBA" id="ARBA00022741"/>
    </source>
</evidence>
<comment type="subunit">
    <text evidence="7">Homodimer.</text>
</comment>
<dbReference type="CDD" id="cd04317">
    <property type="entry name" value="EcAspRS_like_N"/>
    <property type="match status" value="1"/>
</dbReference>
<dbReference type="InterPro" id="IPR047089">
    <property type="entry name" value="Asp-tRNA-ligase_1_N"/>
</dbReference>
<dbReference type="RefSeq" id="WP_286353814.1">
    <property type="nucleotide sequence ID" value="NZ_AP027079.1"/>
</dbReference>
<comment type="function">
    <text evidence="7">Catalyzes the attachment of L-aspartate to tRNA(Asp) in a two-step reaction: L-aspartate is first activated by ATP to form Asp-AMP and then transferred to the acceptor end of tRNA(Asp).</text>
</comment>
<evidence type="ECO:0000256" key="6">
    <source>
        <dbReference type="ARBA" id="ARBA00023146"/>
    </source>
</evidence>
<dbReference type="Gene3D" id="3.30.1360.30">
    <property type="entry name" value="GAD-like domain"/>
    <property type="match status" value="1"/>
</dbReference>
<feature type="binding site" evidence="7">
    <location>
        <position position="498"/>
    </location>
    <ligand>
        <name>L-aspartate</name>
        <dbReference type="ChEBI" id="CHEBI:29991"/>
    </ligand>
</feature>
<dbReference type="PANTHER" id="PTHR22594:SF5">
    <property type="entry name" value="ASPARTATE--TRNA LIGASE, MITOCHONDRIAL"/>
    <property type="match status" value="1"/>
</dbReference>
<feature type="binding site" evidence="7">
    <location>
        <position position="457"/>
    </location>
    <ligand>
        <name>L-aspartate</name>
        <dbReference type="ChEBI" id="CHEBI:29991"/>
    </ligand>
</feature>
<evidence type="ECO:0000256" key="7">
    <source>
        <dbReference type="HAMAP-Rule" id="MF_00044"/>
    </source>
</evidence>
<evidence type="ECO:0000313" key="10">
    <source>
        <dbReference type="Proteomes" id="UP001242010"/>
    </source>
</evidence>
<dbReference type="SUPFAM" id="SSF55681">
    <property type="entry name" value="Class II aaRS and biotin synthetases"/>
    <property type="match status" value="1"/>
</dbReference>
<dbReference type="SUPFAM" id="SSF50249">
    <property type="entry name" value="Nucleic acid-binding proteins"/>
    <property type="match status" value="1"/>
</dbReference>
<dbReference type="EMBL" id="AP027079">
    <property type="protein sequence ID" value="BDU70095.1"/>
    <property type="molecule type" value="Genomic_DNA"/>
</dbReference>
<dbReference type="Gene3D" id="3.30.930.10">
    <property type="entry name" value="Bira Bifunctional Protein, Domain 2"/>
    <property type="match status" value="1"/>
</dbReference>
<dbReference type="InterPro" id="IPR045864">
    <property type="entry name" value="aa-tRNA-synth_II/BPL/LPL"/>
</dbReference>
<dbReference type="InterPro" id="IPR029351">
    <property type="entry name" value="GAD_dom"/>
</dbReference>
<dbReference type="PRINTS" id="PR01042">
    <property type="entry name" value="TRNASYNTHASP"/>
</dbReference>
<evidence type="ECO:0000256" key="2">
    <source>
        <dbReference type="ARBA" id="ARBA00022598"/>
    </source>
</evidence>
<feature type="binding site" evidence="7">
    <location>
        <position position="227"/>
    </location>
    <ligand>
        <name>L-aspartate</name>
        <dbReference type="ChEBI" id="CHEBI:29991"/>
    </ligand>
</feature>
<dbReference type="InterPro" id="IPR002312">
    <property type="entry name" value="Asp/Asn-tRNA-synth_IIb"/>
</dbReference>
<dbReference type="Pfam" id="PF00152">
    <property type="entry name" value="tRNA-synt_2"/>
    <property type="match status" value="1"/>
</dbReference>
<dbReference type="Pfam" id="PF01336">
    <property type="entry name" value="tRNA_anti-codon"/>
    <property type="match status" value="1"/>
</dbReference>
<evidence type="ECO:0000256" key="4">
    <source>
        <dbReference type="ARBA" id="ARBA00022840"/>
    </source>
</evidence>
<dbReference type="InterPro" id="IPR004115">
    <property type="entry name" value="GAD-like_sf"/>
</dbReference>
<evidence type="ECO:0000313" key="9">
    <source>
        <dbReference type="EMBL" id="BDU70095.1"/>
    </source>
</evidence>
<gene>
    <name evidence="7 9" type="primary">aspS</name>
    <name evidence="9" type="ORF">GETHOR_21960</name>
</gene>
<dbReference type="Proteomes" id="UP001242010">
    <property type="component" value="Chromosome"/>
</dbReference>
<feature type="binding site" evidence="7">
    <location>
        <position position="491"/>
    </location>
    <ligand>
        <name>ATP</name>
        <dbReference type="ChEBI" id="CHEBI:30616"/>
    </ligand>
</feature>
<keyword evidence="7" id="KW-0963">Cytoplasm</keyword>
<dbReference type="Gene3D" id="2.40.50.140">
    <property type="entry name" value="Nucleic acid-binding proteins"/>
    <property type="match status" value="1"/>
</dbReference>
<comment type="catalytic activity">
    <reaction evidence="7">
        <text>tRNA(Asp) + L-aspartate + ATP = L-aspartyl-tRNA(Asp) + AMP + diphosphate</text>
        <dbReference type="Rhea" id="RHEA:19649"/>
        <dbReference type="Rhea" id="RHEA-COMP:9660"/>
        <dbReference type="Rhea" id="RHEA-COMP:9678"/>
        <dbReference type="ChEBI" id="CHEBI:29991"/>
        <dbReference type="ChEBI" id="CHEBI:30616"/>
        <dbReference type="ChEBI" id="CHEBI:33019"/>
        <dbReference type="ChEBI" id="CHEBI:78442"/>
        <dbReference type="ChEBI" id="CHEBI:78516"/>
        <dbReference type="ChEBI" id="CHEBI:456215"/>
        <dbReference type="EC" id="6.1.1.12"/>
    </reaction>
</comment>
<dbReference type="GO" id="GO:0016874">
    <property type="term" value="F:ligase activity"/>
    <property type="evidence" value="ECO:0007669"/>
    <property type="project" value="UniProtKB-KW"/>
</dbReference>
<dbReference type="NCBIfam" id="NF001750">
    <property type="entry name" value="PRK00476.1"/>
    <property type="match status" value="1"/>
</dbReference>
<dbReference type="InterPro" id="IPR012340">
    <property type="entry name" value="NA-bd_OB-fold"/>
</dbReference>
<evidence type="ECO:0000259" key="8">
    <source>
        <dbReference type="PROSITE" id="PS50862"/>
    </source>
</evidence>
<feature type="domain" description="Aminoacyl-transfer RNA synthetases class-II family profile" evidence="8">
    <location>
        <begin position="150"/>
        <end position="564"/>
    </location>
</feature>
<accession>A0ABM8DSV2</accession>
<dbReference type="Pfam" id="PF02938">
    <property type="entry name" value="GAD"/>
    <property type="match status" value="1"/>
</dbReference>
<sequence length="661" mass="73801">MKLDRLGDFQRTHRNGDLRLDHAGQTVRLLGWCRRVRNLGSLVFLDLRDRWGLVQLVANEETADPELLAKLKAVRSEFVLAAEGVVAERESKNPNMATGDIEIRLTGLKILNTAAPLPFPLEDEGVGEDLRLTYRFLDLRREQLQRNMVLRSEASNLIRNYFRKNDFVEFETPILGKSTPEGARDYLVPSRVHAGEFFALPQSPQLYKQMLQVSGFERYVQICRCFRDEDLRADRQPEFTQVDVEMSFVRQEDIQALIEGLMVELCPLVDQQAVAPFPRLTYKDAMEWYGSDKPDLRCKIKIQDVTSLFAGSEFNLFRAAADSQGQRRVRGLFLPGEAAGAYSRKQLDELQETAKKLGAGGLPYAKWGKDGLASSFKKFISAELEAELKTTLGIHGEGLAIFAVGTDDQTSRVLGDLRLRLARTFGLTDTSAFEFLWVVDFPLLQWDEDEQRFVACHHPFTSPHPDDLGLLESNPGACRAVAYDLVLNGYELGGGSIRIHDAETQSLMFRTIGIGEAEARAKFGYLLDALSFGAPPHGGLALGLDRLVMLLAGEDNIREVIAFPKTAQARCLMTDAPSPVDERQLRELHLVQDAKQTYRVGAVFFESAEGGVDAAKRGELRGQALQQISQMTPKQTQGLVTLDAQGQILDAQTLSGPTFEF</sequence>
<proteinExistence type="inferred from homology"/>
<feature type="region of interest" description="Aspartate" evidence="7">
    <location>
        <begin position="205"/>
        <end position="208"/>
    </location>
</feature>
<dbReference type="InterPro" id="IPR004524">
    <property type="entry name" value="Asp-tRNA-ligase_1"/>
</dbReference>
<comment type="similarity">
    <text evidence="1 7">Belongs to the class-II aminoacyl-tRNA synthetase family. Type 1 subfamily.</text>
</comment>
<feature type="binding site" evidence="7">
    <location>
        <begin position="227"/>
        <end position="229"/>
    </location>
    <ligand>
        <name>ATP</name>
        <dbReference type="ChEBI" id="CHEBI:30616"/>
    </ligand>
</feature>
<dbReference type="CDD" id="cd00777">
    <property type="entry name" value="AspRS_core"/>
    <property type="match status" value="1"/>
</dbReference>
<keyword evidence="10" id="KW-1185">Reference proteome</keyword>
<feature type="binding site" evidence="7">
    <location>
        <position position="236"/>
    </location>
    <ligand>
        <name>ATP</name>
        <dbReference type="ChEBI" id="CHEBI:30616"/>
    </ligand>
</feature>